<feature type="compositionally biased region" description="Basic and acidic residues" evidence="1">
    <location>
        <begin position="92"/>
        <end position="102"/>
    </location>
</feature>
<feature type="chain" id="PRO_5024983997" description="Hydrocephalus-inducing protein Hy-3" evidence="2">
    <location>
        <begin position="20"/>
        <end position="182"/>
    </location>
</feature>
<reference evidence="3 4" key="1">
    <citation type="submission" date="2018-03" db="EMBL/GenBank/DDBJ databases">
        <title>Non-Typhoidal Salmonella genome sequencing and assembly.</title>
        <authorList>
            <person name="Matchawe C."/>
        </authorList>
    </citation>
    <scope>NUCLEOTIDE SEQUENCE [LARGE SCALE GENOMIC DNA]</scope>
    <source>
        <strain evidence="3 4">31eva</strain>
    </source>
</reference>
<dbReference type="EMBL" id="PYKH01000108">
    <property type="protein sequence ID" value="TGD03154.1"/>
    <property type="molecule type" value="Genomic_DNA"/>
</dbReference>
<protein>
    <recommendedName>
        <fullName evidence="5">Hydrocephalus-inducing protein Hy-3</fullName>
    </recommendedName>
</protein>
<feature type="region of interest" description="Disordered" evidence="1">
    <location>
        <begin position="33"/>
        <end position="102"/>
    </location>
</feature>
<accession>A0A659RJK5</accession>
<name>A0A659RJK5_SALET</name>
<sequence length="182" mass="20387">MKKVILGAVLFTLSGSVLSSSLQDQLAAVAQAEQQGKNEENRQRDALQAKRDQEAQQERQRQANAAAVAKQRAKAAEAERKARQAKLAAEAAQDKARDQSYEDELRRLEIQKQKLALAREEARVKRENEFIDQELKSKAAQTDVIQSHADANRNLSEGGRDLLQSEGKAREEKASGWFNSFR</sequence>
<feature type="compositionally biased region" description="Basic and acidic residues" evidence="1">
    <location>
        <begin position="36"/>
        <end position="61"/>
    </location>
</feature>
<feature type="signal peptide" evidence="2">
    <location>
        <begin position="1"/>
        <end position="19"/>
    </location>
</feature>
<evidence type="ECO:0000313" key="4">
    <source>
        <dbReference type="Proteomes" id="UP000298226"/>
    </source>
</evidence>
<evidence type="ECO:0008006" key="5">
    <source>
        <dbReference type="Google" id="ProtNLM"/>
    </source>
</evidence>
<dbReference type="AlphaFoldDB" id="A0A659RJK5"/>
<evidence type="ECO:0000256" key="1">
    <source>
        <dbReference type="SAM" id="MobiDB-lite"/>
    </source>
</evidence>
<keyword evidence="2" id="KW-0732">Signal</keyword>
<gene>
    <name evidence="3" type="ORF">C9F06_20235</name>
</gene>
<organism evidence="3 4">
    <name type="scientific">Salmonella enterica subsp. enterica serovar Wilhelmsburg</name>
    <dbReference type="NCBI Taxonomy" id="1960126"/>
    <lineage>
        <taxon>Bacteria</taxon>
        <taxon>Pseudomonadati</taxon>
        <taxon>Pseudomonadota</taxon>
        <taxon>Gammaproteobacteria</taxon>
        <taxon>Enterobacterales</taxon>
        <taxon>Enterobacteriaceae</taxon>
        <taxon>Salmonella</taxon>
    </lineage>
</organism>
<dbReference type="RefSeq" id="WP_135420295.1">
    <property type="nucleotide sequence ID" value="NZ_PYKH01000108.1"/>
</dbReference>
<evidence type="ECO:0000313" key="3">
    <source>
        <dbReference type="EMBL" id="TGD03154.1"/>
    </source>
</evidence>
<dbReference type="Proteomes" id="UP000298226">
    <property type="component" value="Unassembled WGS sequence"/>
</dbReference>
<dbReference type="Pfam" id="PF17358">
    <property type="entry name" value="DUF5384"/>
    <property type="match status" value="1"/>
</dbReference>
<proteinExistence type="predicted"/>
<comment type="caution">
    <text evidence="3">The sequence shown here is derived from an EMBL/GenBank/DDBJ whole genome shotgun (WGS) entry which is preliminary data.</text>
</comment>
<feature type="region of interest" description="Disordered" evidence="1">
    <location>
        <begin position="136"/>
        <end position="182"/>
    </location>
</feature>
<evidence type="ECO:0000256" key="2">
    <source>
        <dbReference type="SAM" id="SignalP"/>
    </source>
</evidence>
<dbReference type="InterPro" id="IPR020231">
    <property type="entry name" value="Uncharacterised_YfgI"/>
</dbReference>